<sequence length="138" mass="15175">MRVLKSRATAVKAPLSVTGSDIDFSQRFETSREHGPHTRICLTTPTSKFEHLRVPLHGKHQAINCGLALAMLDKLKSAGYKIDNGKAAEGLHKVSLIGRMEMIWDDPRIMIDAAHNAASIHALIHAIGQNIPYDSMVI</sequence>
<feature type="non-terminal residue" evidence="7">
    <location>
        <position position="138"/>
    </location>
</feature>
<dbReference type="GO" id="GO:0005737">
    <property type="term" value="C:cytoplasm"/>
    <property type="evidence" value="ECO:0007669"/>
    <property type="project" value="TreeGrafter"/>
</dbReference>
<dbReference type="SUPFAM" id="SSF53244">
    <property type="entry name" value="MurD-like peptide ligases, peptide-binding domain"/>
    <property type="match status" value="1"/>
</dbReference>
<dbReference type="GO" id="GO:0005524">
    <property type="term" value="F:ATP binding"/>
    <property type="evidence" value="ECO:0007669"/>
    <property type="project" value="UniProtKB-KW"/>
</dbReference>
<proteinExistence type="inferred from homology"/>
<reference evidence="7" key="1">
    <citation type="journal article" date="2014" name="Front. Microbiol.">
        <title>High frequency of phylogenetically diverse reductive dehalogenase-homologous genes in deep subseafloor sedimentary metagenomes.</title>
        <authorList>
            <person name="Kawai M."/>
            <person name="Futagami T."/>
            <person name="Toyoda A."/>
            <person name="Takaki Y."/>
            <person name="Nishi S."/>
            <person name="Hori S."/>
            <person name="Arai W."/>
            <person name="Tsubouchi T."/>
            <person name="Morono Y."/>
            <person name="Uchiyama I."/>
            <person name="Ito T."/>
            <person name="Fujiyama A."/>
            <person name="Inagaki F."/>
            <person name="Takami H."/>
        </authorList>
    </citation>
    <scope>NUCLEOTIDE SEQUENCE</scope>
    <source>
        <strain evidence="7">Expedition CK06-06</strain>
    </source>
</reference>
<gene>
    <name evidence="7" type="ORF">S03H2_64039</name>
</gene>
<comment type="similarity">
    <text evidence="1">Belongs to the folylpolyglutamate synthase family.</text>
</comment>
<dbReference type="InterPro" id="IPR036565">
    <property type="entry name" value="Mur-like_cat_sf"/>
</dbReference>
<keyword evidence="6" id="KW-0460">Magnesium</keyword>
<dbReference type="EMBL" id="BARU01041551">
    <property type="protein sequence ID" value="GAH76655.1"/>
    <property type="molecule type" value="Genomic_DNA"/>
</dbReference>
<dbReference type="Gene3D" id="3.90.190.20">
    <property type="entry name" value="Mur ligase, C-terminal domain"/>
    <property type="match status" value="1"/>
</dbReference>
<dbReference type="GO" id="GO:0046872">
    <property type="term" value="F:metal ion binding"/>
    <property type="evidence" value="ECO:0007669"/>
    <property type="project" value="UniProtKB-KW"/>
</dbReference>
<evidence type="ECO:0000256" key="5">
    <source>
        <dbReference type="ARBA" id="ARBA00022840"/>
    </source>
</evidence>
<keyword evidence="3" id="KW-0479">Metal-binding</keyword>
<evidence type="ECO:0008006" key="8">
    <source>
        <dbReference type="Google" id="ProtNLM"/>
    </source>
</evidence>
<name>X1J574_9ZZZZ</name>
<keyword evidence="5" id="KW-0067">ATP-binding</keyword>
<keyword evidence="4" id="KW-0547">Nucleotide-binding</keyword>
<evidence type="ECO:0000256" key="3">
    <source>
        <dbReference type="ARBA" id="ARBA00022723"/>
    </source>
</evidence>
<organism evidence="7">
    <name type="scientific">marine sediment metagenome</name>
    <dbReference type="NCBI Taxonomy" id="412755"/>
    <lineage>
        <taxon>unclassified sequences</taxon>
        <taxon>metagenomes</taxon>
        <taxon>ecological metagenomes</taxon>
    </lineage>
</organism>
<dbReference type="SUPFAM" id="SSF53623">
    <property type="entry name" value="MurD-like peptide ligases, catalytic domain"/>
    <property type="match status" value="1"/>
</dbReference>
<dbReference type="InterPro" id="IPR036615">
    <property type="entry name" value="Mur_ligase_C_dom_sf"/>
</dbReference>
<dbReference type="InterPro" id="IPR001645">
    <property type="entry name" value="Folylpolyglutamate_synth"/>
</dbReference>
<dbReference type="AlphaFoldDB" id="X1J574"/>
<evidence type="ECO:0000256" key="1">
    <source>
        <dbReference type="ARBA" id="ARBA00008276"/>
    </source>
</evidence>
<evidence type="ECO:0000256" key="4">
    <source>
        <dbReference type="ARBA" id="ARBA00022741"/>
    </source>
</evidence>
<comment type="caution">
    <text evidence="7">The sequence shown here is derived from an EMBL/GenBank/DDBJ whole genome shotgun (WGS) entry which is preliminary data.</text>
</comment>
<evidence type="ECO:0000256" key="2">
    <source>
        <dbReference type="ARBA" id="ARBA00022598"/>
    </source>
</evidence>
<dbReference type="GO" id="GO:0008841">
    <property type="term" value="F:dihydrofolate synthase activity"/>
    <property type="evidence" value="ECO:0007669"/>
    <property type="project" value="TreeGrafter"/>
</dbReference>
<dbReference type="Gene3D" id="3.40.1190.10">
    <property type="entry name" value="Mur-like, catalytic domain"/>
    <property type="match status" value="1"/>
</dbReference>
<accession>X1J574</accession>
<protein>
    <recommendedName>
        <fullName evidence="8">Mur ligase C-terminal domain-containing protein</fullName>
    </recommendedName>
</protein>
<keyword evidence="2" id="KW-0436">Ligase</keyword>
<dbReference type="PANTHER" id="PTHR11136:SF0">
    <property type="entry name" value="DIHYDROFOLATE SYNTHETASE-RELATED"/>
    <property type="match status" value="1"/>
</dbReference>
<evidence type="ECO:0000313" key="7">
    <source>
        <dbReference type="EMBL" id="GAH76655.1"/>
    </source>
</evidence>
<dbReference type="GO" id="GO:0004326">
    <property type="term" value="F:tetrahydrofolylpolyglutamate synthase activity"/>
    <property type="evidence" value="ECO:0007669"/>
    <property type="project" value="InterPro"/>
</dbReference>
<evidence type="ECO:0000256" key="6">
    <source>
        <dbReference type="ARBA" id="ARBA00022842"/>
    </source>
</evidence>
<dbReference type="PANTHER" id="PTHR11136">
    <property type="entry name" value="FOLYLPOLYGLUTAMATE SYNTHASE-RELATED"/>
    <property type="match status" value="1"/>
</dbReference>